<feature type="domain" description="Glycosyltransferase 2-like" evidence="1">
    <location>
        <begin position="20"/>
        <end position="192"/>
    </location>
</feature>
<dbReference type="InterPro" id="IPR001173">
    <property type="entry name" value="Glyco_trans_2-like"/>
</dbReference>
<keyword evidence="3" id="KW-1185">Reference proteome</keyword>
<evidence type="ECO:0000259" key="1">
    <source>
        <dbReference type="Pfam" id="PF00535"/>
    </source>
</evidence>
<sequence length="325" mass="37031">MPIEPPVAPHLKELSMPRVSIGIPVFNGEKYLRDALDSALSQTFEDFEILISDNASTDSTPEIAAEYCARDSRVRYHRQETNLGAAANFNYVFHHTTGEFFHWSSYDDMLAPEYLEECVAALDADNGDAVLSYPQTLMIDADGNPLRVYDAVTRKGGSTPSKRLEEMIGPDERQQSHAHLCFPVFGLIRREALIGTSLIANMPRSDTLLLVELALRGAFIEVEKPLFLRREHDKGSVISAENEAKGNDVELEKLLAAWFDPKRGNRFPATLTRLGFGYLKASLRTRMPIREWFACVSISLAWLRRHRRWLFREFKLVLRDRLRMS</sequence>
<proteinExistence type="predicted"/>
<evidence type="ECO:0000313" key="3">
    <source>
        <dbReference type="Proteomes" id="UP001595632"/>
    </source>
</evidence>
<dbReference type="PANTHER" id="PTHR43685:SF11">
    <property type="entry name" value="GLYCOSYLTRANSFERASE TAGX-RELATED"/>
    <property type="match status" value="1"/>
</dbReference>
<dbReference type="InterPro" id="IPR050834">
    <property type="entry name" value="Glycosyltransf_2"/>
</dbReference>
<organism evidence="2 3">
    <name type="scientific">Psychromarinibacter halotolerans</name>
    <dbReference type="NCBI Taxonomy" id="1775175"/>
    <lineage>
        <taxon>Bacteria</taxon>
        <taxon>Pseudomonadati</taxon>
        <taxon>Pseudomonadota</taxon>
        <taxon>Alphaproteobacteria</taxon>
        <taxon>Rhodobacterales</taxon>
        <taxon>Paracoccaceae</taxon>
        <taxon>Psychromarinibacter</taxon>
    </lineage>
</organism>
<protein>
    <submittedName>
        <fullName evidence="2">Glycosyltransferase family 2 protein</fullName>
    </submittedName>
</protein>
<comment type="caution">
    <text evidence="2">The sequence shown here is derived from an EMBL/GenBank/DDBJ whole genome shotgun (WGS) entry which is preliminary data.</text>
</comment>
<dbReference type="InterPro" id="IPR029044">
    <property type="entry name" value="Nucleotide-diphossugar_trans"/>
</dbReference>
<dbReference type="PANTHER" id="PTHR43685">
    <property type="entry name" value="GLYCOSYLTRANSFERASE"/>
    <property type="match status" value="1"/>
</dbReference>
<dbReference type="Gene3D" id="3.90.550.10">
    <property type="entry name" value="Spore Coat Polysaccharide Biosynthesis Protein SpsA, Chain A"/>
    <property type="match status" value="1"/>
</dbReference>
<name>A0ABV7GZW2_9RHOB</name>
<dbReference type="Proteomes" id="UP001595632">
    <property type="component" value="Unassembled WGS sequence"/>
</dbReference>
<evidence type="ECO:0000313" key="2">
    <source>
        <dbReference type="EMBL" id="MFC3145846.1"/>
    </source>
</evidence>
<dbReference type="EMBL" id="JBHRTB010000010">
    <property type="protein sequence ID" value="MFC3145846.1"/>
    <property type="molecule type" value="Genomic_DNA"/>
</dbReference>
<accession>A0ABV7GZW2</accession>
<dbReference type="SUPFAM" id="SSF53448">
    <property type="entry name" value="Nucleotide-diphospho-sugar transferases"/>
    <property type="match status" value="1"/>
</dbReference>
<dbReference type="Pfam" id="PF00535">
    <property type="entry name" value="Glycos_transf_2"/>
    <property type="match status" value="1"/>
</dbReference>
<reference evidence="3" key="1">
    <citation type="journal article" date="2019" name="Int. J. Syst. Evol. Microbiol.">
        <title>The Global Catalogue of Microorganisms (GCM) 10K type strain sequencing project: providing services to taxonomists for standard genome sequencing and annotation.</title>
        <authorList>
            <consortium name="The Broad Institute Genomics Platform"/>
            <consortium name="The Broad Institute Genome Sequencing Center for Infectious Disease"/>
            <person name="Wu L."/>
            <person name="Ma J."/>
        </authorList>
    </citation>
    <scope>NUCLEOTIDE SEQUENCE [LARGE SCALE GENOMIC DNA]</scope>
    <source>
        <strain evidence="3">KCTC 52366</strain>
    </source>
</reference>
<dbReference type="RefSeq" id="WP_379561907.1">
    <property type="nucleotide sequence ID" value="NZ_JBHRTB010000010.1"/>
</dbReference>
<gene>
    <name evidence="2" type="ORF">ACFOGP_24200</name>
</gene>